<feature type="transmembrane region" description="Helical" evidence="2">
    <location>
        <begin position="175"/>
        <end position="195"/>
    </location>
</feature>
<name>A0A518GV88_9BACT</name>
<keyword evidence="2" id="KW-0812">Transmembrane</keyword>
<keyword evidence="2" id="KW-0472">Membrane</keyword>
<dbReference type="SUPFAM" id="SSF48452">
    <property type="entry name" value="TPR-like"/>
    <property type="match status" value="1"/>
</dbReference>
<feature type="transmembrane region" description="Helical" evidence="2">
    <location>
        <begin position="363"/>
        <end position="380"/>
    </location>
</feature>
<keyword evidence="2" id="KW-1133">Transmembrane helix</keyword>
<feature type="transmembrane region" description="Helical" evidence="2">
    <location>
        <begin position="245"/>
        <end position="267"/>
    </location>
</feature>
<protein>
    <recommendedName>
        <fullName evidence="5">Tetratricopeptide repeat protein</fullName>
    </recommendedName>
</protein>
<feature type="transmembrane region" description="Helical" evidence="2">
    <location>
        <begin position="387"/>
        <end position="404"/>
    </location>
</feature>
<feature type="transmembrane region" description="Helical" evidence="2">
    <location>
        <begin position="52"/>
        <end position="74"/>
    </location>
</feature>
<evidence type="ECO:0000256" key="1">
    <source>
        <dbReference type="SAM" id="MobiDB-lite"/>
    </source>
</evidence>
<feature type="transmembrane region" description="Helical" evidence="2">
    <location>
        <begin position="287"/>
        <end position="306"/>
    </location>
</feature>
<reference evidence="3 4" key="1">
    <citation type="submission" date="2019-02" db="EMBL/GenBank/DDBJ databases">
        <title>Deep-cultivation of Planctomycetes and their phenomic and genomic characterization uncovers novel biology.</title>
        <authorList>
            <person name="Wiegand S."/>
            <person name="Jogler M."/>
            <person name="Boedeker C."/>
            <person name="Pinto D."/>
            <person name="Vollmers J."/>
            <person name="Rivas-Marin E."/>
            <person name="Kohn T."/>
            <person name="Peeters S.H."/>
            <person name="Heuer A."/>
            <person name="Rast P."/>
            <person name="Oberbeckmann S."/>
            <person name="Bunk B."/>
            <person name="Jeske O."/>
            <person name="Meyerdierks A."/>
            <person name="Storesund J.E."/>
            <person name="Kallscheuer N."/>
            <person name="Luecker S."/>
            <person name="Lage O.M."/>
            <person name="Pohl T."/>
            <person name="Merkel B.J."/>
            <person name="Hornburger P."/>
            <person name="Mueller R.-W."/>
            <person name="Bruemmer F."/>
            <person name="Labrenz M."/>
            <person name="Spormann A.M."/>
            <person name="Op den Camp H."/>
            <person name="Overmann J."/>
            <person name="Amann R."/>
            <person name="Jetten M.S.M."/>
            <person name="Mascher T."/>
            <person name="Medema M.H."/>
            <person name="Devos D.P."/>
            <person name="Kaster A.-K."/>
            <person name="Ovreas L."/>
            <person name="Rohde M."/>
            <person name="Galperin M.Y."/>
            <person name="Jogler C."/>
        </authorList>
    </citation>
    <scope>NUCLEOTIDE SEQUENCE [LARGE SCALE GENOMIC DNA]</scope>
    <source>
        <strain evidence="3 4">ElP</strain>
    </source>
</reference>
<dbReference type="AlphaFoldDB" id="A0A518GV88"/>
<sequence>MKTPKPSDRPAATPEPGAGADPATEREAEAEAPASKPAPEPMTPQRVLEWNAYYDLFVAGFALLLCFVASATIIDTPAIWSHLGAGRLIDERGGPITVEPFSYGVPEGTRWVDLSWLFQWGSYHVYRLGGSLAEAIEQPEKADQFAAGALVALNAGLRTLAALLLLLIRRRGPGLWWVAVTTALALGIVVTPLGGDPVRLALGGLVGMGAVVSPSTWGLLLLVVELLLLHWAYDLGRRGASFALVPLFALWVNVDGSFAVGLLLLAARVIGSGIRPGRVDSAGGGEARAPGLASGLVVLGLAAAACVANPSTVLAFGVGFGSLLEAFGPAPETLLQDQLTLLPFGPRGEQSRELFFGDEYSKVLSGYLLLVFLGLGSFLLNRRRFDLGRLLMFLVASALALLLWRMQDVMAVVFAACLALNGQEWYQSTFGTEGKLGAGWRVWSVGGRLATLSLLALAVLAGLTGIGKRFGEPPFGFGLEADRFAFESADYLRDAPIEGRVMNLRLALGDALNWRSYPVRQSFVDSRLPENAAYLLDEYDAVRRALVDGETETWREILDRYGVSVLMVDVPVGGDLRSRLTDALDNSPDWLPFYDDGSVLLYGRLDQSEAVSQADREYFRGERLDAKAIAFGRGNPPRPFDRPPQPTDVLDRFSNTRALAPVQPHVLAARRWLDRGTQASGPGGVPDIASCLLAIQESRDALAVRPDDPDAFFVLGIAYRYLGSQEAELLATAGDQAVLAGQLTPPINVRRQQRITALNSFIQTVPRPPASPESRLALRGAHLELAGLYETTGFIDLTRDQLAATLALFDTSEAATEEELQVMESIRQSDEALAEQVERVRVQVEELELQGQADPAQLGMQAISLGLAETGLDYLIEAEQSGVGLATVRMQLVDLLCDIGRPDQAIPYLSGGDELSLSSGPGTAQFRQGRVYFLMGDYRTASELWSTLALPQLRASRAQEAMQTASLMLTGQPMPAVQAALNVPTQLTQQAEWEYLLGITLLEGGFPAEAAEPLRSCLELVPGLQSRPIVAYYLEQLGVEVPPLPSGGEEGAEQPAATADAVEEPSGSEAPAPAEPPADPAPAGSGPPPPTSGEEQPEPDTTEPEPAAEPEPVDPPGL</sequence>
<evidence type="ECO:0000256" key="2">
    <source>
        <dbReference type="SAM" id="Phobius"/>
    </source>
</evidence>
<feature type="compositionally biased region" description="Acidic residues" evidence="1">
    <location>
        <begin position="1095"/>
        <end position="1112"/>
    </location>
</feature>
<dbReference type="InterPro" id="IPR011990">
    <property type="entry name" value="TPR-like_helical_dom_sf"/>
</dbReference>
<feature type="transmembrane region" description="Helical" evidence="2">
    <location>
        <begin position="215"/>
        <end position="233"/>
    </location>
</feature>
<feature type="transmembrane region" description="Helical" evidence="2">
    <location>
        <begin position="313"/>
        <end position="330"/>
    </location>
</feature>
<feature type="region of interest" description="Disordered" evidence="1">
    <location>
        <begin position="1043"/>
        <end position="1118"/>
    </location>
</feature>
<keyword evidence="4" id="KW-1185">Reference proteome</keyword>
<dbReference type="Proteomes" id="UP000317835">
    <property type="component" value="Chromosome"/>
</dbReference>
<proteinExistence type="predicted"/>
<gene>
    <name evidence="3" type="ORF">ElP_03240</name>
</gene>
<organism evidence="3 4">
    <name type="scientific">Tautonia plasticadhaerens</name>
    <dbReference type="NCBI Taxonomy" id="2527974"/>
    <lineage>
        <taxon>Bacteria</taxon>
        <taxon>Pseudomonadati</taxon>
        <taxon>Planctomycetota</taxon>
        <taxon>Planctomycetia</taxon>
        <taxon>Isosphaerales</taxon>
        <taxon>Isosphaeraceae</taxon>
        <taxon>Tautonia</taxon>
    </lineage>
</organism>
<dbReference type="KEGG" id="tpla:ElP_03240"/>
<dbReference type="Gene3D" id="1.25.40.10">
    <property type="entry name" value="Tetratricopeptide repeat domain"/>
    <property type="match status" value="1"/>
</dbReference>
<feature type="transmembrane region" description="Helical" evidence="2">
    <location>
        <begin position="145"/>
        <end position="168"/>
    </location>
</feature>
<accession>A0A518GV88</accession>
<evidence type="ECO:0000313" key="3">
    <source>
        <dbReference type="EMBL" id="QDV32491.1"/>
    </source>
</evidence>
<evidence type="ECO:0000313" key="4">
    <source>
        <dbReference type="Proteomes" id="UP000317835"/>
    </source>
</evidence>
<feature type="region of interest" description="Disordered" evidence="1">
    <location>
        <begin position="1"/>
        <end position="42"/>
    </location>
</feature>
<dbReference type="OrthoDB" id="9786218at2"/>
<dbReference type="RefSeq" id="WP_145266621.1">
    <property type="nucleotide sequence ID" value="NZ_CP036426.1"/>
</dbReference>
<feature type="compositionally biased region" description="Pro residues" evidence="1">
    <location>
        <begin position="1073"/>
        <end position="1091"/>
    </location>
</feature>
<dbReference type="EMBL" id="CP036426">
    <property type="protein sequence ID" value="QDV32491.1"/>
    <property type="molecule type" value="Genomic_DNA"/>
</dbReference>
<evidence type="ECO:0008006" key="5">
    <source>
        <dbReference type="Google" id="ProtNLM"/>
    </source>
</evidence>